<comment type="catalytic activity">
    <reaction evidence="11">
        <text>N(6)-(pyridoxal phosphate)-L-lysyl-[4-amino-5-hydroxymethyl-2-methylpyrimidine phosphate synthase] + L-histidyl-[4-amino-5-hydroxymethyl-2-methylpyrimidine phosphate synthase] + 2 Fe(3+) + 4 H2O = L-lysyl-[4-amino-5-hydroxymethyl-2-methylpyrimidine phosphate synthase] + (2S)-2-amino-5-hydroxy-4-oxopentanoyl-[4-amino-5-hydroxymethyl-2-methylpyrimidine phosphate synthase] + 4-amino-2-methyl-5-(phosphooxymethyl)pyrimidine + 3-oxopropanoate + 2 Fe(2+) + 2 H(+)</text>
        <dbReference type="Rhea" id="RHEA:65756"/>
        <dbReference type="Rhea" id="RHEA-COMP:16892"/>
        <dbReference type="Rhea" id="RHEA-COMP:16893"/>
        <dbReference type="Rhea" id="RHEA-COMP:16894"/>
        <dbReference type="Rhea" id="RHEA-COMP:16895"/>
        <dbReference type="ChEBI" id="CHEBI:15377"/>
        <dbReference type="ChEBI" id="CHEBI:15378"/>
        <dbReference type="ChEBI" id="CHEBI:29033"/>
        <dbReference type="ChEBI" id="CHEBI:29034"/>
        <dbReference type="ChEBI" id="CHEBI:29969"/>
        <dbReference type="ChEBI" id="CHEBI:29979"/>
        <dbReference type="ChEBI" id="CHEBI:33190"/>
        <dbReference type="ChEBI" id="CHEBI:58354"/>
        <dbReference type="ChEBI" id="CHEBI:143915"/>
        <dbReference type="ChEBI" id="CHEBI:157692"/>
    </reaction>
    <physiologicalReaction direction="left-to-right" evidence="11">
        <dbReference type="Rhea" id="RHEA:65757"/>
    </physiologicalReaction>
</comment>
<keyword evidence="5" id="KW-0808">Transferase</keyword>
<name>A0ABV4HWL7_9ACTN</name>
<evidence type="ECO:0000259" key="12">
    <source>
        <dbReference type="Pfam" id="PF09084"/>
    </source>
</evidence>
<evidence type="ECO:0000313" key="14">
    <source>
        <dbReference type="Proteomes" id="UP001566476"/>
    </source>
</evidence>
<dbReference type="Pfam" id="PF09084">
    <property type="entry name" value="NMT1"/>
    <property type="match status" value="1"/>
</dbReference>
<dbReference type="Proteomes" id="UP001566476">
    <property type="component" value="Unassembled WGS sequence"/>
</dbReference>
<keyword evidence="9" id="KW-0408">Iron</keyword>
<evidence type="ECO:0000256" key="4">
    <source>
        <dbReference type="ARBA" id="ARBA00011738"/>
    </source>
</evidence>
<evidence type="ECO:0000256" key="6">
    <source>
        <dbReference type="ARBA" id="ARBA00022723"/>
    </source>
</evidence>
<keyword evidence="8" id="KW-0784">Thiamine biosynthesis</keyword>
<dbReference type="EMBL" id="JBGGTQ010000001">
    <property type="protein sequence ID" value="MEZ0490816.1"/>
    <property type="molecule type" value="Genomic_DNA"/>
</dbReference>
<evidence type="ECO:0000256" key="3">
    <source>
        <dbReference type="ARBA" id="ARBA00009406"/>
    </source>
</evidence>
<dbReference type="Gene3D" id="3.40.190.10">
    <property type="entry name" value="Periplasmic binding protein-like II"/>
    <property type="match status" value="2"/>
</dbReference>
<dbReference type="PANTHER" id="PTHR31528:SF1">
    <property type="entry name" value="4-AMINO-5-HYDROXYMETHYL-2-METHYLPYRIMIDINE PHOSPHATE SYNTHASE THI11-RELATED"/>
    <property type="match status" value="1"/>
</dbReference>
<reference evidence="13 14" key="1">
    <citation type="submission" date="2024-07" db="EMBL/GenBank/DDBJ databases">
        <authorList>
            <person name="Thanompreechachai J."/>
            <person name="Duangmal K."/>
        </authorList>
    </citation>
    <scope>NUCLEOTIDE SEQUENCE [LARGE SCALE GENOMIC DNA]</scope>
    <source>
        <strain evidence="13 14">TBRC 1896</strain>
    </source>
</reference>
<comment type="similarity">
    <text evidence="3">Belongs to the NMT1/THI5 family.</text>
</comment>
<organism evidence="13 14">
    <name type="scientific">Kineococcus mangrovi</name>
    <dbReference type="NCBI Taxonomy" id="1660183"/>
    <lineage>
        <taxon>Bacteria</taxon>
        <taxon>Bacillati</taxon>
        <taxon>Actinomycetota</taxon>
        <taxon>Actinomycetes</taxon>
        <taxon>Kineosporiales</taxon>
        <taxon>Kineosporiaceae</taxon>
        <taxon>Kineococcus</taxon>
    </lineage>
</organism>
<comment type="function">
    <text evidence="1">Responsible for the formation of the pyrimidine heterocycle in the thiamine biosynthesis pathway. Catalyzes the formation of hydroxymethylpyrimidine phosphate (HMP-P) from histidine and pyridoxal phosphate (PLP). The protein uses PLP and the active site histidine to form HMP-P, generating an inactive enzyme. The enzyme can only undergo a single turnover, which suggests it is a suicide enzyme.</text>
</comment>
<keyword evidence="7" id="KW-0663">Pyridoxal phosphate</keyword>
<sequence>MTRFHVTATGHSLNYLPEYVATWRGFFAEEDLTVTATVPRPWDLVLDELADGSADAALGGIWVPSMYRGRATEYTPFAQIANRAPLALVGRERAEDFSWAAMSGRTVSMKGSNGASVGLYLKLVLAEQGVDPRSVNYVQDLDGAMLSTLMAGGMGDYLVVDHPSALTLCARTDLHVVAPLAVVTPDVPWSVYYAQGASDAARVELQGRFVRGLGRAMDWIDEHPAAEYRDFLARTFPAFDPDLLVRVADEYRTNSMWTTPVIDRAGYDRWQTGIAAGHLVTEPIAYEEFVDSRPTNLLPTAR</sequence>
<keyword evidence="14" id="KW-1185">Reference proteome</keyword>
<evidence type="ECO:0000256" key="9">
    <source>
        <dbReference type="ARBA" id="ARBA00023004"/>
    </source>
</evidence>
<feature type="domain" description="SsuA/THI5-like" evidence="12">
    <location>
        <begin position="14"/>
        <end position="225"/>
    </location>
</feature>
<dbReference type="PANTHER" id="PTHR31528">
    <property type="entry name" value="4-AMINO-5-HYDROXYMETHYL-2-METHYLPYRIMIDINE PHOSPHATE SYNTHASE THI11-RELATED"/>
    <property type="match status" value="1"/>
</dbReference>
<dbReference type="InterPro" id="IPR027939">
    <property type="entry name" value="NMT1/THI5"/>
</dbReference>
<evidence type="ECO:0000313" key="13">
    <source>
        <dbReference type="EMBL" id="MEZ0490816.1"/>
    </source>
</evidence>
<gene>
    <name evidence="13" type="ORF">AB2L28_01010</name>
</gene>
<evidence type="ECO:0000256" key="8">
    <source>
        <dbReference type="ARBA" id="ARBA00022977"/>
    </source>
</evidence>
<evidence type="ECO:0000256" key="5">
    <source>
        <dbReference type="ARBA" id="ARBA00022679"/>
    </source>
</evidence>
<evidence type="ECO:0000256" key="10">
    <source>
        <dbReference type="ARBA" id="ARBA00033171"/>
    </source>
</evidence>
<evidence type="ECO:0000256" key="1">
    <source>
        <dbReference type="ARBA" id="ARBA00003469"/>
    </source>
</evidence>
<comment type="caution">
    <text evidence="13">The sequence shown here is derived from an EMBL/GenBank/DDBJ whole genome shotgun (WGS) entry which is preliminary data.</text>
</comment>
<protein>
    <recommendedName>
        <fullName evidence="10">Thiamine pyrimidine synthase</fullName>
    </recommendedName>
</protein>
<accession>A0ABV4HWL7</accession>
<dbReference type="SUPFAM" id="SSF53850">
    <property type="entry name" value="Periplasmic binding protein-like II"/>
    <property type="match status" value="1"/>
</dbReference>
<evidence type="ECO:0000256" key="11">
    <source>
        <dbReference type="ARBA" id="ARBA00048179"/>
    </source>
</evidence>
<comment type="pathway">
    <text evidence="2">Cofactor biosynthesis; thiamine diphosphate biosynthesis.</text>
</comment>
<keyword evidence="6" id="KW-0479">Metal-binding</keyword>
<proteinExistence type="inferred from homology"/>
<dbReference type="RefSeq" id="WP_370716861.1">
    <property type="nucleotide sequence ID" value="NZ_JBGGTQ010000001.1"/>
</dbReference>
<dbReference type="InterPro" id="IPR015168">
    <property type="entry name" value="SsuA/THI5"/>
</dbReference>
<comment type="subunit">
    <text evidence="4">Homodimer.</text>
</comment>
<evidence type="ECO:0000256" key="7">
    <source>
        <dbReference type="ARBA" id="ARBA00022898"/>
    </source>
</evidence>
<evidence type="ECO:0000256" key="2">
    <source>
        <dbReference type="ARBA" id="ARBA00004948"/>
    </source>
</evidence>